<evidence type="ECO:0000256" key="8">
    <source>
        <dbReference type="SAM" id="MobiDB-lite"/>
    </source>
</evidence>
<dbReference type="Proteomes" id="UP001428290">
    <property type="component" value="Unassembled WGS sequence"/>
</dbReference>
<name>A0ABP9X546_9CHLR</name>
<feature type="transmembrane region" description="Helical" evidence="9">
    <location>
        <begin position="218"/>
        <end position="235"/>
    </location>
</feature>
<feature type="region of interest" description="Disordered" evidence="8">
    <location>
        <begin position="383"/>
        <end position="403"/>
    </location>
</feature>
<evidence type="ECO:0000256" key="7">
    <source>
        <dbReference type="ARBA" id="ARBA00023136"/>
    </source>
</evidence>
<keyword evidence="6 9" id="KW-1133">Transmembrane helix</keyword>
<comment type="similarity">
    <text evidence="2">Belongs to the autoinducer-2 exporter (AI-2E) (TC 2.A.86) family.</text>
</comment>
<evidence type="ECO:0000256" key="2">
    <source>
        <dbReference type="ARBA" id="ARBA00009773"/>
    </source>
</evidence>
<evidence type="ECO:0000256" key="9">
    <source>
        <dbReference type="SAM" id="Phobius"/>
    </source>
</evidence>
<feature type="transmembrane region" description="Helical" evidence="9">
    <location>
        <begin position="155"/>
        <end position="178"/>
    </location>
</feature>
<proteinExistence type="inferred from homology"/>
<dbReference type="Pfam" id="PF01594">
    <property type="entry name" value="AI-2E_transport"/>
    <property type="match status" value="1"/>
</dbReference>
<dbReference type="RefSeq" id="WP_345723568.1">
    <property type="nucleotide sequence ID" value="NZ_BAABRU010000014.1"/>
</dbReference>
<comment type="subcellular location">
    <subcellularLocation>
        <location evidence="1">Cell membrane</location>
        <topology evidence="1">Multi-pass membrane protein</topology>
    </subcellularLocation>
</comment>
<keyword evidence="7 9" id="KW-0472">Membrane</keyword>
<evidence type="ECO:0000313" key="10">
    <source>
        <dbReference type="EMBL" id="GAA5529978.1"/>
    </source>
</evidence>
<reference evidence="10 11" key="1">
    <citation type="submission" date="2024-02" db="EMBL/GenBank/DDBJ databases">
        <title>Herpetosiphon gulosus NBRC 112829.</title>
        <authorList>
            <person name="Ichikawa N."/>
            <person name="Katano-Makiyama Y."/>
            <person name="Hidaka K."/>
        </authorList>
    </citation>
    <scope>NUCLEOTIDE SEQUENCE [LARGE SCALE GENOMIC DNA]</scope>
    <source>
        <strain evidence="10 11">NBRC 112829</strain>
    </source>
</reference>
<protein>
    <submittedName>
        <fullName evidence="10">Transport protein Rv0205</fullName>
    </submittedName>
</protein>
<keyword evidence="4" id="KW-1003">Cell membrane</keyword>
<feature type="transmembrane region" description="Helical" evidence="9">
    <location>
        <begin position="318"/>
        <end position="345"/>
    </location>
</feature>
<keyword evidence="3" id="KW-0813">Transport</keyword>
<evidence type="ECO:0000313" key="11">
    <source>
        <dbReference type="Proteomes" id="UP001428290"/>
    </source>
</evidence>
<accession>A0ABP9X546</accession>
<feature type="transmembrane region" description="Helical" evidence="9">
    <location>
        <begin position="15"/>
        <end position="31"/>
    </location>
</feature>
<keyword evidence="5 9" id="KW-0812">Transmembrane</keyword>
<evidence type="ECO:0000256" key="5">
    <source>
        <dbReference type="ARBA" id="ARBA00022692"/>
    </source>
</evidence>
<feature type="transmembrane region" description="Helical" evidence="9">
    <location>
        <begin position="241"/>
        <end position="270"/>
    </location>
</feature>
<dbReference type="EMBL" id="BAABRU010000014">
    <property type="protein sequence ID" value="GAA5529978.1"/>
    <property type="molecule type" value="Genomic_DNA"/>
</dbReference>
<feature type="compositionally biased region" description="Basic and acidic residues" evidence="8">
    <location>
        <begin position="393"/>
        <end position="403"/>
    </location>
</feature>
<dbReference type="PANTHER" id="PTHR21716:SF53">
    <property type="entry name" value="PERMEASE PERM-RELATED"/>
    <property type="match status" value="1"/>
</dbReference>
<evidence type="ECO:0000256" key="6">
    <source>
        <dbReference type="ARBA" id="ARBA00022989"/>
    </source>
</evidence>
<feature type="transmembrane region" description="Helical" evidence="9">
    <location>
        <begin position="67"/>
        <end position="89"/>
    </location>
</feature>
<dbReference type="PANTHER" id="PTHR21716">
    <property type="entry name" value="TRANSMEMBRANE PROTEIN"/>
    <property type="match status" value="1"/>
</dbReference>
<sequence length="403" mass="45245">MHVQPTSPIRFSPRAKFVTVLSIVIISLYLVNQAWHIMIPFIWAIITAYIFNPVVTWMQRRTKTPRFWWVIVLYIIGSALLTLLVSNVVPIITTQINDLAQAIPTWLEEAKIYVEKHESLTIRGVELINLREAEREISGAIAAFAKDLPGAAPKFLFGIAEGFILTLVYFVVTFYLLLQAETIPNNFYRLIPERHRDEIRQLIGSIDRVLSAYIRGQFLLIIIMSVLSFIALSILQVKYALIIAIATGFLEIIPIIGPYMATAIAALVGFFQGTTPFGWEPWLLALVIIIVYFALRQFEDHFIIPNLVGHIVNVHPVFVIFAILAGGAVAGGLGLLISIPIAAVARIILSYLHGKLVDSPNPQADLVEQEGKLLENHAIAERRESRRNRREAKKQIEGSDLKP</sequence>
<comment type="caution">
    <text evidence="10">The sequence shown here is derived from an EMBL/GenBank/DDBJ whole genome shotgun (WGS) entry which is preliminary data.</text>
</comment>
<keyword evidence="11" id="KW-1185">Reference proteome</keyword>
<evidence type="ECO:0000256" key="3">
    <source>
        <dbReference type="ARBA" id="ARBA00022448"/>
    </source>
</evidence>
<evidence type="ECO:0000256" key="4">
    <source>
        <dbReference type="ARBA" id="ARBA00022475"/>
    </source>
</evidence>
<gene>
    <name evidence="10" type="ORF">Hgul01_03792</name>
</gene>
<evidence type="ECO:0000256" key="1">
    <source>
        <dbReference type="ARBA" id="ARBA00004651"/>
    </source>
</evidence>
<organism evidence="10 11">
    <name type="scientific">Herpetosiphon gulosus</name>
    <dbReference type="NCBI Taxonomy" id="1973496"/>
    <lineage>
        <taxon>Bacteria</taxon>
        <taxon>Bacillati</taxon>
        <taxon>Chloroflexota</taxon>
        <taxon>Chloroflexia</taxon>
        <taxon>Herpetosiphonales</taxon>
        <taxon>Herpetosiphonaceae</taxon>
        <taxon>Herpetosiphon</taxon>
    </lineage>
</organism>
<feature type="transmembrane region" description="Helical" evidence="9">
    <location>
        <begin position="282"/>
        <end position="298"/>
    </location>
</feature>
<dbReference type="InterPro" id="IPR002549">
    <property type="entry name" value="AI-2E-like"/>
</dbReference>
<feature type="transmembrane region" description="Helical" evidence="9">
    <location>
        <begin position="37"/>
        <end position="55"/>
    </location>
</feature>